<dbReference type="PROSITE" id="PS50195">
    <property type="entry name" value="PX"/>
    <property type="match status" value="1"/>
</dbReference>
<dbReference type="HOGENOM" id="CLU_163495_0_0_1"/>
<evidence type="ECO:0000259" key="1">
    <source>
        <dbReference type="PROSITE" id="PS50195"/>
    </source>
</evidence>
<dbReference type="CDD" id="cd06093">
    <property type="entry name" value="PX_domain"/>
    <property type="match status" value="1"/>
</dbReference>
<dbReference type="OrthoDB" id="2189967at2759"/>
<dbReference type="InterPro" id="IPR001683">
    <property type="entry name" value="PX_dom"/>
</dbReference>
<sequence length="117" mass="14068">MLLETSITKTFSKNNKYTLYEINCITNLPTKKSCFSKIYKRYSEFLGFHNKIKKIVKDVPPFPKKKYDKMNHETISLRKIMFDNYLRYFCLMVSSESVSEECKEILVKFLNLDYNEF</sequence>
<keyword evidence="3" id="KW-1185">Reference proteome</keyword>
<gene>
    <name evidence="2" type="ORF">NBO_1157g0002</name>
</gene>
<dbReference type="SUPFAM" id="SSF64268">
    <property type="entry name" value="PX domain"/>
    <property type="match status" value="1"/>
</dbReference>
<dbReference type="EMBL" id="KB910064">
    <property type="protein sequence ID" value="EOB11470.1"/>
    <property type="molecule type" value="Genomic_DNA"/>
</dbReference>
<dbReference type="GO" id="GO:0035091">
    <property type="term" value="F:phosphatidylinositol binding"/>
    <property type="evidence" value="ECO:0007669"/>
    <property type="project" value="InterPro"/>
</dbReference>
<dbReference type="Gene3D" id="3.30.1520.10">
    <property type="entry name" value="Phox-like domain"/>
    <property type="match status" value="1"/>
</dbReference>
<dbReference type="AlphaFoldDB" id="R0MBQ7"/>
<accession>R0MBQ7</accession>
<protein>
    <submittedName>
        <fullName evidence="2">Sorting nexin grd19 like protein</fullName>
    </submittedName>
</protein>
<evidence type="ECO:0000313" key="3">
    <source>
        <dbReference type="Proteomes" id="UP000016927"/>
    </source>
</evidence>
<dbReference type="Proteomes" id="UP000016927">
    <property type="component" value="Unassembled WGS sequence"/>
</dbReference>
<name>R0MBQ7_NOSB1</name>
<proteinExistence type="predicted"/>
<feature type="domain" description="PX" evidence="1">
    <location>
        <begin position="1"/>
        <end position="116"/>
    </location>
</feature>
<evidence type="ECO:0000313" key="2">
    <source>
        <dbReference type="EMBL" id="EOB11470.1"/>
    </source>
</evidence>
<dbReference type="Pfam" id="PF00787">
    <property type="entry name" value="PX"/>
    <property type="match status" value="1"/>
</dbReference>
<dbReference type="STRING" id="578461.R0MBQ7"/>
<organism evidence="2 3">
    <name type="scientific">Nosema bombycis (strain CQ1 / CVCC 102059)</name>
    <name type="common">Microsporidian parasite</name>
    <name type="synonym">Pebrine of silkworm</name>
    <dbReference type="NCBI Taxonomy" id="578461"/>
    <lineage>
        <taxon>Eukaryota</taxon>
        <taxon>Fungi</taxon>
        <taxon>Fungi incertae sedis</taxon>
        <taxon>Microsporidia</taxon>
        <taxon>Nosematidae</taxon>
        <taxon>Nosema</taxon>
    </lineage>
</organism>
<reference evidence="2 3" key="1">
    <citation type="journal article" date="2013" name="BMC Genomics">
        <title>Comparative genomics of parasitic silkworm microsporidia reveal an association between genome expansion and host adaptation.</title>
        <authorList>
            <person name="Pan G."/>
            <person name="Xu J."/>
            <person name="Li T."/>
            <person name="Xia Q."/>
            <person name="Liu S.L."/>
            <person name="Zhang G."/>
            <person name="Li S."/>
            <person name="Li C."/>
            <person name="Liu H."/>
            <person name="Yang L."/>
            <person name="Liu T."/>
            <person name="Zhang X."/>
            <person name="Wu Z."/>
            <person name="Fan W."/>
            <person name="Dang X."/>
            <person name="Xiang H."/>
            <person name="Tao M."/>
            <person name="Li Y."/>
            <person name="Hu J."/>
            <person name="Li Z."/>
            <person name="Lin L."/>
            <person name="Luo J."/>
            <person name="Geng L."/>
            <person name="Wang L."/>
            <person name="Long M."/>
            <person name="Wan Y."/>
            <person name="He N."/>
            <person name="Zhang Z."/>
            <person name="Lu C."/>
            <person name="Keeling P.J."/>
            <person name="Wang J."/>
            <person name="Xiang Z."/>
            <person name="Zhou Z."/>
        </authorList>
    </citation>
    <scope>NUCLEOTIDE SEQUENCE [LARGE SCALE GENOMIC DNA]</scope>
    <source>
        <strain evidence="3">CQ1 / CVCC 102059</strain>
    </source>
</reference>
<dbReference type="VEuPathDB" id="MicrosporidiaDB:NBO_1157g0002"/>
<dbReference type="InterPro" id="IPR036871">
    <property type="entry name" value="PX_dom_sf"/>
</dbReference>